<dbReference type="EMBL" id="CP035107">
    <property type="protein sequence ID" value="QAR30278.1"/>
    <property type="molecule type" value="Genomic_DNA"/>
</dbReference>
<organism evidence="3 4">
    <name type="scientific">Ornithobacterium rhinotracheale</name>
    <dbReference type="NCBI Taxonomy" id="28251"/>
    <lineage>
        <taxon>Bacteria</taxon>
        <taxon>Pseudomonadati</taxon>
        <taxon>Bacteroidota</taxon>
        <taxon>Flavobacteriia</taxon>
        <taxon>Flavobacteriales</taxon>
        <taxon>Weeksellaceae</taxon>
        <taxon>Ornithobacterium</taxon>
    </lineage>
</organism>
<evidence type="ECO:0000313" key="4">
    <source>
        <dbReference type="Proteomes" id="UP000287701"/>
    </source>
</evidence>
<evidence type="ECO:0000313" key="3">
    <source>
        <dbReference type="EMBL" id="QAR30278.1"/>
    </source>
</evidence>
<feature type="coiled-coil region" evidence="1">
    <location>
        <begin position="4"/>
        <end position="31"/>
    </location>
</feature>
<dbReference type="InterPro" id="IPR041657">
    <property type="entry name" value="HTH_17"/>
</dbReference>
<dbReference type="RefSeq" id="WP_128500778.1">
    <property type="nucleotide sequence ID" value="NZ_CP035107.1"/>
</dbReference>
<accession>A0A3R5WYU9</accession>
<protein>
    <submittedName>
        <fullName evidence="3">DNA-binding protein</fullName>
    </submittedName>
</protein>
<feature type="domain" description="Helix-turn-helix" evidence="2">
    <location>
        <begin position="41"/>
        <end position="90"/>
    </location>
</feature>
<dbReference type="InterPro" id="IPR009061">
    <property type="entry name" value="DNA-bd_dom_put_sf"/>
</dbReference>
<dbReference type="PANTHER" id="PTHR34585">
    <property type="match status" value="1"/>
</dbReference>
<gene>
    <name evidence="3" type="ORF">EQP59_02330</name>
</gene>
<name>A0A3R5WYU9_ORNRH</name>
<dbReference type="GO" id="GO:0003677">
    <property type="term" value="F:DNA binding"/>
    <property type="evidence" value="ECO:0007669"/>
    <property type="project" value="UniProtKB-KW"/>
</dbReference>
<keyword evidence="1" id="KW-0175">Coiled coil</keyword>
<dbReference type="PANTHER" id="PTHR34585:SF22">
    <property type="entry name" value="HELIX-TURN-HELIX DOMAIN-CONTAINING PROTEIN"/>
    <property type="match status" value="1"/>
</dbReference>
<dbReference type="Pfam" id="PF12728">
    <property type="entry name" value="HTH_17"/>
    <property type="match status" value="1"/>
</dbReference>
<keyword evidence="3" id="KW-0238">DNA-binding</keyword>
<dbReference type="AlphaFoldDB" id="A0A3R5WYU9"/>
<sequence>MELYTEQTEEMASYQKQIQELNEYIKFLLEHFRPVFNGEIYLSGKELCELLHISQRTLQQYRDDGFLPYVQIEGKILYKESDVLKILEDNYKAI</sequence>
<dbReference type="SUPFAM" id="SSF46955">
    <property type="entry name" value="Putative DNA-binding domain"/>
    <property type="match status" value="1"/>
</dbReference>
<evidence type="ECO:0000259" key="2">
    <source>
        <dbReference type="Pfam" id="PF12728"/>
    </source>
</evidence>
<evidence type="ECO:0000256" key="1">
    <source>
        <dbReference type="SAM" id="Coils"/>
    </source>
</evidence>
<reference evidence="3 4" key="1">
    <citation type="submission" date="2019-01" db="EMBL/GenBank/DDBJ databases">
        <title>Whole Genome of Ornithobacterium rhinotracheale FARPER-174b.</title>
        <authorList>
            <person name="Tataje-Lavanda L.A."/>
            <person name="Montalvan A."/>
            <person name="Montesinos R."/>
            <person name="Zimic M."/>
            <person name="Fernandez-Sanchez M."/>
            <person name="Fernandez-Diaz M."/>
        </authorList>
    </citation>
    <scope>NUCLEOTIDE SEQUENCE [LARGE SCALE GENOMIC DNA]</scope>
    <source>
        <strain evidence="3 4">FARPER-174b</strain>
    </source>
</reference>
<proteinExistence type="predicted"/>
<dbReference type="OrthoDB" id="961769at2"/>
<dbReference type="Proteomes" id="UP000287701">
    <property type="component" value="Chromosome"/>
</dbReference>